<dbReference type="InterPro" id="IPR009875">
    <property type="entry name" value="PilZ_domain"/>
</dbReference>
<dbReference type="AlphaFoldDB" id="A0A1E8FAS0"/>
<feature type="domain" description="PilZ" evidence="1">
    <location>
        <begin position="7"/>
        <end position="85"/>
    </location>
</feature>
<accession>A0A1E8FAS0</accession>
<proteinExistence type="predicted"/>
<organism evidence="2 3">
    <name type="scientific">Alteromonas lipolytica</name>
    <dbReference type="NCBI Taxonomy" id="1856405"/>
    <lineage>
        <taxon>Bacteria</taxon>
        <taxon>Pseudomonadati</taxon>
        <taxon>Pseudomonadota</taxon>
        <taxon>Gammaproteobacteria</taxon>
        <taxon>Alteromonadales</taxon>
        <taxon>Alteromonadaceae</taxon>
        <taxon>Alteromonas/Salinimonas group</taxon>
        <taxon>Alteromonas</taxon>
    </lineage>
</organism>
<evidence type="ECO:0000313" key="3">
    <source>
        <dbReference type="Proteomes" id="UP000176037"/>
    </source>
</evidence>
<dbReference type="EMBL" id="MJIC01000015">
    <property type="protein sequence ID" value="OFI32876.1"/>
    <property type="molecule type" value="Genomic_DNA"/>
</dbReference>
<gene>
    <name evidence="2" type="ORF">BFC17_00955</name>
</gene>
<dbReference type="Proteomes" id="UP000176037">
    <property type="component" value="Unassembled WGS sequence"/>
</dbReference>
<sequence>MATAVFESKSYLTGFIKDISASGCRVEVDAKHQGTSIKAGPVYLKINTAFDEPTIVKGLIRNQHQIDDGRFSLGLSFEEDEVLIRFLTTLAIV</sequence>
<evidence type="ECO:0000313" key="2">
    <source>
        <dbReference type="EMBL" id="OFI32876.1"/>
    </source>
</evidence>
<evidence type="ECO:0000259" key="1">
    <source>
        <dbReference type="Pfam" id="PF07238"/>
    </source>
</evidence>
<dbReference type="Pfam" id="PF07238">
    <property type="entry name" value="PilZ"/>
    <property type="match status" value="1"/>
</dbReference>
<protein>
    <recommendedName>
        <fullName evidence="1">PilZ domain-containing protein</fullName>
    </recommendedName>
</protein>
<keyword evidence="3" id="KW-1185">Reference proteome</keyword>
<name>A0A1E8FAS0_9ALTE</name>
<dbReference type="Gene3D" id="2.40.10.220">
    <property type="entry name" value="predicted glycosyltransferase like domains"/>
    <property type="match status" value="1"/>
</dbReference>
<dbReference type="SUPFAM" id="SSF141371">
    <property type="entry name" value="PilZ domain-like"/>
    <property type="match status" value="1"/>
</dbReference>
<dbReference type="GO" id="GO:0035438">
    <property type="term" value="F:cyclic-di-GMP binding"/>
    <property type="evidence" value="ECO:0007669"/>
    <property type="project" value="InterPro"/>
</dbReference>
<reference evidence="2 3" key="1">
    <citation type="submission" date="2016-09" db="EMBL/GenBank/DDBJ databases">
        <title>Alteromonas lipolytica, a new species isolated from sea water.</title>
        <authorList>
            <person name="Wu Y.-H."/>
            <person name="Cheng H."/>
            <person name="Xu X.-W."/>
        </authorList>
    </citation>
    <scope>NUCLEOTIDE SEQUENCE [LARGE SCALE GENOMIC DNA]</scope>
    <source>
        <strain evidence="2 3">JW12</strain>
    </source>
</reference>
<comment type="caution">
    <text evidence="2">The sequence shown here is derived from an EMBL/GenBank/DDBJ whole genome shotgun (WGS) entry which is preliminary data.</text>
</comment>